<evidence type="ECO:0000313" key="2">
    <source>
        <dbReference type="EMBL" id="GAA0611218.1"/>
    </source>
</evidence>
<feature type="region of interest" description="Disordered" evidence="1">
    <location>
        <begin position="1"/>
        <end position="20"/>
    </location>
</feature>
<organism evidence="2 3">
    <name type="scientific">Streptomyces crystallinus</name>
    <dbReference type="NCBI Taxonomy" id="68191"/>
    <lineage>
        <taxon>Bacteria</taxon>
        <taxon>Bacillati</taxon>
        <taxon>Actinomycetota</taxon>
        <taxon>Actinomycetes</taxon>
        <taxon>Kitasatosporales</taxon>
        <taxon>Streptomycetaceae</taxon>
        <taxon>Streptomyces</taxon>
    </lineage>
</organism>
<dbReference type="EMBL" id="BAAACA010000034">
    <property type="protein sequence ID" value="GAA0611218.1"/>
    <property type="molecule type" value="Genomic_DNA"/>
</dbReference>
<comment type="caution">
    <text evidence="2">The sequence shown here is derived from an EMBL/GenBank/DDBJ whole genome shotgun (WGS) entry which is preliminary data.</text>
</comment>
<name>A0ABN1GHJ0_9ACTN</name>
<proteinExistence type="predicted"/>
<accession>A0ABN1GHJ0</accession>
<protein>
    <submittedName>
        <fullName evidence="2">Uncharacterized protein</fullName>
    </submittedName>
</protein>
<dbReference type="Proteomes" id="UP001500668">
    <property type="component" value="Unassembled WGS sequence"/>
</dbReference>
<gene>
    <name evidence="2" type="ORF">GCM10010394_46270</name>
</gene>
<dbReference type="RefSeq" id="WP_344076162.1">
    <property type="nucleotide sequence ID" value="NZ_BAAACA010000034.1"/>
</dbReference>
<evidence type="ECO:0000313" key="3">
    <source>
        <dbReference type="Proteomes" id="UP001500668"/>
    </source>
</evidence>
<keyword evidence="3" id="KW-1185">Reference proteome</keyword>
<sequence length="266" mass="29607">MFSIDTASGTVPAAPSEPDPSGAVRYALTGAVTGTVHVVASHDPRQWDDFRALRISLGSENGIHALPTEPLPRIRGRSYTGVMTRRLTVPADAGDGCFINGRLADSADRDAPPQASTTLHTVMHGCGEHYAARPDLPELQRLARWRETPKLRAWLESMITTDQAHISRDEREAQQHHRSARMCIQAWWFLARLFTEQPSPLLAYLLGNHPDSVAHRASYLPLWADISARNAADTRRRLDHLLTEREGLRHRGHPPLRTASSARYVS</sequence>
<evidence type="ECO:0000256" key="1">
    <source>
        <dbReference type="SAM" id="MobiDB-lite"/>
    </source>
</evidence>
<reference evidence="2 3" key="1">
    <citation type="journal article" date="2019" name="Int. J. Syst. Evol. Microbiol.">
        <title>The Global Catalogue of Microorganisms (GCM) 10K type strain sequencing project: providing services to taxonomists for standard genome sequencing and annotation.</title>
        <authorList>
            <consortium name="The Broad Institute Genomics Platform"/>
            <consortium name="The Broad Institute Genome Sequencing Center for Infectious Disease"/>
            <person name="Wu L."/>
            <person name="Ma J."/>
        </authorList>
    </citation>
    <scope>NUCLEOTIDE SEQUENCE [LARGE SCALE GENOMIC DNA]</scope>
    <source>
        <strain evidence="2 3">JCM 5067</strain>
    </source>
</reference>